<dbReference type="Gene3D" id="3.40.1110.10">
    <property type="entry name" value="Calcium-transporting ATPase, cytoplasmic domain N"/>
    <property type="match status" value="1"/>
</dbReference>
<evidence type="ECO:0000256" key="2">
    <source>
        <dbReference type="ARBA" id="ARBA00006024"/>
    </source>
</evidence>
<dbReference type="Gene3D" id="3.40.50.1000">
    <property type="entry name" value="HAD superfamily/HAD-like"/>
    <property type="match status" value="1"/>
</dbReference>
<dbReference type="KEGG" id="sapp:SAC06_00980"/>
<dbReference type="PROSITE" id="PS00154">
    <property type="entry name" value="ATPASE_E1_E2"/>
    <property type="match status" value="1"/>
</dbReference>
<dbReference type="GO" id="GO:0019829">
    <property type="term" value="F:ATPase-coupled monoatomic cation transmembrane transporter activity"/>
    <property type="evidence" value="ECO:0007669"/>
    <property type="project" value="InterPro"/>
</dbReference>
<comment type="similarity">
    <text evidence="2 6">Belongs to the cation transport ATPase (P-type) (TC 3.A.3) family. Type IB subfamily.</text>
</comment>
<keyword evidence="5 6" id="KW-0472">Membrane</keyword>
<comment type="subcellular location">
    <subcellularLocation>
        <location evidence="1">Cell membrane</location>
        <topology evidence="1">Multi-pass membrane protein</topology>
    </subcellularLocation>
</comment>
<name>A0AAU7V7D1_9ACTO</name>
<keyword evidence="6" id="KW-0067">ATP-binding</keyword>
<dbReference type="NCBIfam" id="TIGR01525">
    <property type="entry name" value="ATPase-IB_hvy"/>
    <property type="match status" value="1"/>
</dbReference>
<feature type="compositionally biased region" description="Polar residues" evidence="7">
    <location>
        <begin position="651"/>
        <end position="662"/>
    </location>
</feature>
<feature type="transmembrane region" description="Helical" evidence="6">
    <location>
        <begin position="272"/>
        <end position="292"/>
    </location>
</feature>
<dbReference type="Gene3D" id="2.70.150.10">
    <property type="entry name" value="Calcium-transporting ATPase, cytoplasmic transduction domain A"/>
    <property type="match status" value="1"/>
</dbReference>
<feature type="transmembrane region" description="Helical" evidence="6">
    <location>
        <begin position="68"/>
        <end position="93"/>
    </location>
</feature>
<gene>
    <name evidence="9" type="ORF">SAC06_00980</name>
</gene>
<dbReference type="PANTHER" id="PTHR48085">
    <property type="entry name" value="CADMIUM/ZINC-TRANSPORTING ATPASE HMA2-RELATED"/>
    <property type="match status" value="1"/>
</dbReference>
<dbReference type="Pfam" id="PF00702">
    <property type="entry name" value="Hydrolase"/>
    <property type="match status" value="1"/>
</dbReference>
<dbReference type="SUPFAM" id="SSF81665">
    <property type="entry name" value="Calcium ATPase, transmembrane domain M"/>
    <property type="match status" value="1"/>
</dbReference>
<dbReference type="InterPro" id="IPR023298">
    <property type="entry name" value="ATPase_P-typ_TM_dom_sf"/>
</dbReference>
<feature type="region of interest" description="Disordered" evidence="7">
    <location>
        <begin position="633"/>
        <end position="662"/>
    </location>
</feature>
<dbReference type="InterPro" id="IPR001757">
    <property type="entry name" value="P_typ_ATPase"/>
</dbReference>
<evidence type="ECO:0000256" key="6">
    <source>
        <dbReference type="RuleBase" id="RU362081"/>
    </source>
</evidence>
<reference evidence="9" key="1">
    <citation type="submission" date="2023-11" db="EMBL/GenBank/DDBJ databases">
        <title>Scrofimicrobium hongkongense sp. nov., isolated from a patient with peritonitis.</title>
        <authorList>
            <person name="Lao H.Y."/>
            <person name="Wong A.Y.P."/>
            <person name="Ng T.L."/>
            <person name="Wong R.Y.L."/>
            <person name="Yau M.C.Y."/>
            <person name="Lam J.Y.W."/>
            <person name="Siu G.K.H."/>
        </authorList>
    </citation>
    <scope>NUCLEOTIDE SEQUENCE</scope>
    <source>
        <strain evidence="9">R131</strain>
    </source>
</reference>
<dbReference type="PANTHER" id="PTHR48085:SF5">
    <property type="entry name" value="CADMIUM_ZINC-TRANSPORTING ATPASE HMA4-RELATED"/>
    <property type="match status" value="1"/>
</dbReference>
<dbReference type="InterPro" id="IPR008250">
    <property type="entry name" value="ATPase_P-typ_transduc_dom_A_sf"/>
</dbReference>
<feature type="transmembrane region" description="Helical" evidence="6">
    <location>
        <begin position="570"/>
        <end position="588"/>
    </location>
</feature>
<evidence type="ECO:0000256" key="3">
    <source>
        <dbReference type="ARBA" id="ARBA00022692"/>
    </source>
</evidence>
<evidence type="ECO:0000256" key="5">
    <source>
        <dbReference type="ARBA" id="ARBA00023136"/>
    </source>
</evidence>
<dbReference type="InterPro" id="IPR023214">
    <property type="entry name" value="HAD_sf"/>
</dbReference>
<dbReference type="GO" id="GO:0005886">
    <property type="term" value="C:plasma membrane"/>
    <property type="evidence" value="ECO:0007669"/>
    <property type="project" value="UniProtKB-SubCell"/>
</dbReference>
<evidence type="ECO:0000256" key="4">
    <source>
        <dbReference type="ARBA" id="ARBA00022989"/>
    </source>
</evidence>
<dbReference type="GO" id="GO:0015086">
    <property type="term" value="F:cadmium ion transmembrane transporter activity"/>
    <property type="evidence" value="ECO:0007669"/>
    <property type="project" value="TreeGrafter"/>
</dbReference>
<dbReference type="SUPFAM" id="SSF81660">
    <property type="entry name" value="Metal cation-transporting ATPase, ATP-binding domain N"/>
    <property type="match status" value="1"/>
</dbReference>
<dbReference type="NCBIfam" id="TIGR01494">
    <property type="entry name" value="ATPase_P-type"/>
    <property type="match status" value="1"/>
</dbReference>
<feature type="transmembrane region" description="Helical" evidence="6">
    <location>
        <begin position="247"/>
        <end position="266"/>
    </location>
</feature>
<dbReference type="AlphaFoldDB" id="A0AAU7V7D1"/>
<evidence type="ECO:0000256" key="7">
    <source>
        <dbReference type="SAM" id="MobiDB-lite"/>
    </source>
</evidence>
<dbReference type="PRINTS" id="PR00119">
    <property type="entry name" value="CATATPASE"/>
</dbReference>
<accession>A0AAU7V7D1</accession>
<dbReference type="PRINTS" id="PR00120">
    <property type="entry name" value="HATPASE"/>
</dbReference>
<dbReference type="SUPFAM" id="SSF81653">
    <property type="entry name" value="Calcium ATPase, transduction domain A"/>
    <property type="match status" value="1"/>
</dbReference>
<keyword evidence="6" id="KW-0479">Metal-binding</keyword>
<feature type="transmembrane region" description="Helical" evidence="6">
    <location>
        <begin position="6"/>
        <end position="27"/>
    </location>
</feature>
<dbReference type="GO" id="GO:0016887">
    <property type="term" value="F:ATP hydrolysis activity"/>
    <property type="evidence" value="ECO:0007669"/>
    <property type="project" value="InterPro"/>
</dbReference>
<dbReference type="EMBL" id="CP138335">
    <property type="protein sequence ID" value="XBW08163.1"/>
    <property type="molecule type" value="Genomic_DNA"/>
</dbReference>
<dbReference type="NCBIfam" id="TIGR01512">
    <property type="entry name" value="ATPase-IB2_Cd"/>
    <property type="match status" value="1"/>
</dbReference>
<evidence type="ECO:0000256" key="1">
    <source>
        <dbReference type="ARBA" id="ARBA00004651"/>
    </source>
</evidence>
<dbReference type="InterPro" id="IPR027256">
    <property type="entry name" value="P-typ_ATPase_IB"/>
</dbReference>
<dbReference type="InterPro" id="IPR051014">
    <property type="entry name" value="Cation_Transport_ATPase_IB"/>
</dbReference>
<keyword evidence="6" id="KW-0547">Nucleotide-binding</keyword>
<proteinExistence type="inferred from homology"/>
<evidence type="ECO:0000313" key="9">
    <source>
        <dbReference type="EMBL" id="XBW08163.1"/>
    </source>
</evidence>
<dbReference type="SUPFAM" id="SSF56784">
    <property type="entry name" value="HAD-like"/>
    <property type="match status" value="1"/>
</dbReference>
<dbReference type="GO" id="GO:0005524">
    <property type="term" value="F:ATP binding"/>
    <property type="evidence" value="ECO:0007669"/>
    <property type="project" value="UniProtKB-UniRule"/>
</dbReference>
<dbReference type="InterPro" id="IPR023299">
    <property type="entry name" value="ATPase_P-typ_cyto_dom_N"/>
</dbReference>
<sequence length="662" mass="68641">MQKVWSFLRQYPVVAMALAVLIVGLVLNASEQTAIAHALISAFSGAFALWTAVGMIRDIIRGHFGLDILALLAIVSTLLVGEYWASIIVVLMLSGGEALEDYAANRAQRELTALLDRTPTSAHLLARAGETNADSSGDWSDTDVRDIEAESVQVGDLLLVLPGEIVPVDCILLSPTGSFDESSLTGESLPVSVVSGDELPSGAVNGSQAVRVRALKRSADSQYQQIIRLVQEAENAKAPTVRLADRFAVPFTVVALLIGGVAWIVSGEPVRFVEVLVLATPCPLLIAAPVAFMGGMSRSAKNGIIVKGGAALEQAAKVKSIAFDKTGTLTDGEPVLVEARPEPGSSSERLTQLAASAEQYSSHVLASGIRAGATSAGLTLENAAHASEDTGQGVEADFGGDPVRVGRYSYIQAVAPSAKRAQLEPGQVAVYVAEGSRYLGALILADHIRDESRAVVQWLGDHGVPEITMVTGDSAGTAQEVAKLVGITQVHASMRPADKVEVVRTLSPKPTMMVGDGVNDAPVLAAADLGVAMGARGSTAAGEAADVVILQDSLRPVVTLVAISRDTVRVALTSIWLGISLSVALMLVATTGAIPAVVGALLQEVLDLVAIVYSLRALTGRAPVLPEGGSQVPVGLPSSAKRAEVEPPTGMSISGQRPDSNG</sequence>
<dbReference type="InterPro" id="IPR059000">
    <property type="entry name" value="ATPase_P-type_domA"/>
</dbReference>
<evidence type="ECO:0000259" key="8">
    <source>
        <dbReference type="Pfam" id="PF00122"/>
    </source>
</evidence>
<dbReference type="InterPro" id="IPR036412">
    <property type="entry name" value="HAD-like_sf"/>
</dbReference>
<keyword evidence="3 6" id="KW-0812">Transmembrane</keyword>
<keyword evidence="4 6" id="KW-1133">Transmembrane helix</keyword>
<dbReference type="Pfam" id="PF00122">
    <property type="entry name" value="E1-E2_ATPase"/>
    <property type="match status" value="1"/>
</dbReference>
<organism evidence="9">
    <name type="scientific">Scrofimicrobium appendicitidis</name>
    <dbReference type="NCBI Taxonomy" id="3079930"/>
    <lineage>
        <taxon>Bacteria</taxon>
        <taxon>Bacillati</taxon>
        <taxon>Actinomycetota</taxon>
        <taxon>Actinomycetes</taxon>
        <taxon>Actinomycetales</taxon>
        <taxon>Actinomycetaceae</taxon>
        <taxon>Scrofimicrobium</taxon>
    </lineage>
</organism>
<dbReference type="InterPro" id="IPR018303">
    <property type="entry name" value="ATPase_P-typ_P_site"/>
</dbReference>
<protein>
    <submittedName>
        <fullName evidence="9">Heavy metal translocating P-type ATPase</fullName>
    </submittedName>
</protein>
<keyword evidence="6" id="KW-1003">Cell membrane</keyword>
<feature type="domain" description="P-type ATPase A" evidence="8">
    <location>
        <begin position="140"/>
        <end position="231"/>
    </location>
</feature>
<dbReference type="RefSeq" id="WP_350258362.1">
    <property type="nucleotide sequence ID" value="NZ_CP138335.1"/>
</dbReference>
<dbReference type="GO" id="GO:0046872">
    <property type="term" value="F:metal ion binding"/>
    <property type="evidence" value="ECO:0007669"/>
    <property type="project" value="UniProtKB-KW"/>
</dbReference>
<feature type="transmembrane region" description="Helical" evidence="6">
    <location>
        <begin position="34"/>
        <end position="56"/>
    </location>
</feature>